<sequence>MCRDEFNKSVRPHVREFPIGSQGVGFDRLDLDAWADAYIENASIDKNGARGEDHSRSERRGGTPWREKPSRACTYGTASGTSTRSTEVSEFAKALEQVTRRRPSST</sequence>
<accession>A0AA42BD69</accession>
<feature type="compositionally biased region" description="Polar residues" evidence="1">
    <location>
        <begin position="76"/>
        <end position="88"/>
    </location>
</feature>
<comment type="caution">
    <text evidence="2">The sequence shown here is derived from an EMBL/GenBank/DDBJ whole genome shotgun (WGS) entry which is preliminary data.</text>
</comment>
<name>A0AA42BD69_9GAMM</name>
<protein>
    <submittedName>
        <fullName evidence="2">Uncharacterized protein</fullName>
    </submittedName>
</protein>
<reference evidence="2" key="1">
    <citation type="submission" date="2022-06" db="EMBL/GenBank/DDBJ databases">
        <title>Detection of beta-lactamases in bacteria of animal origin.</title>
        <authorList>
            <person name="Mlynarcik P."/>
            <person name="Zdarska V."/>
            <person name="Chudobova H."/>
            <person name="Prochazkova P."/>
            <person name="Hricova K."/>
            <person name="Mezerova K."/>
            <person name="Bardon J."/>
            <person name="Dolejska M."/>
            <person name="Sukkar I."/>
            <person name="Kolar M."/>
        </authorList>
    </citation>
    <scope>NUCLEOTIDE SEQUENCE</scope>
    <source>
        <strain evidence="2">S 300-3</strain>
    </source>
</reference>
<proteinExistence type="predicted"/>
<organism evidence="2 3">
    <name type="scientific">Stutzerimonas nitrititolerans</name>
    <dbReference type="NCBI Taxonomy" id="2482751"/>
    <lineage>
        <taxon>Bacteria</taxon>
        <taxon>Pseudomonadati</taxon>
        <taxon>Pseudomonadota</taxon>
        <taxon>Gammaproteobacteria</taxon>
        <taxon>Pseudomonadales</taxon>
        <taxon>Pseudomonadaceae</taxon>
        <taxon>Stutzerimonas</taxon>
    </lineage>
</organism>
<feature type="region of interest" description="Disordered" evidence="1">
    <location>
        <begin position="43"/>
        <end position="106"/>
    </location>
</feature>
<dbReference type="EMBL" id="JAMYBS010000004">
    <property type="protein sequence ID" value="MCO7544195.1"/>
    <property type="molecule type" value="Genomic_DNA"/>
</dbReference>
<dbReference type="AlphaFoldDB" id="A0AA42BD69"/>
<evidence type="ECO:0000313" key="3">
    <source>
        <dbReference type="Proteomes" id="UP001165292"/>
    </source>
</evidence>
<evidence type="ECO:0000313" key="2">
    <source>
        <dbReference type="EMBL" id="MCO7544195.1"/>
    </source>
</evidence>
<gene>
    <name evidence="2" type="ORF">NJF43_05420</name>
</gene>
<dbReference type="Proteomes" id="UP001165292">
    <property type="component" value="Unassembled WGS sequence"/>
</dbReference>
<evidence type="ECO:0000256" key="1">
    <source>
        <dbReference type="SAM" id="MobiDB-lite"/>
    </source>
</evidence>
<feature type="compositionally biased region" description="Basic and acidic residues" evidence="1">
    <location>
        <begin position="47"/>
        <end position="70"/>
    </location>
</feature>